<evidence type="ECO:0000313" key="4">
    <source>
        <dbReference type="EMBL" id="WNM22947.1"/>
    </source>
</evidence>
<dbReference type="SUPFAM" id="SSF56954">
    <property type="entry name" value="Outer membrane efflux proteins (OEP)"/>
    <property type="match status" value="1"/>
</dbReference>
<dbReference type="PROSITE" id="PS51257">
    <property type="entry name" value="PROKAR_LIPOPROTEIN"/>
    <property type="match status" value="1"/>
</dbReference>
<dbReference type="InterPro" id="IPR003423">
    <property type="entry name" value="OMP_efflux"/>
</dbReference>
<gene>
    <name evidence="4" type="ORF">RN605_06195</name>
    <name evidence="3" type="ORF">RN608_12895</name>
</gene>
<dbReference type="EMBL" id="CP134878">
    <property type="protein sequence ID" value="WNM18897.1"/>
    <property type="molecule type" value="Genomic_DNA"/>
</dbReference>
<keyword evidence="2" id="KW-0812">Transmembrane</keyword>
<dbReference type="RefSeq" id="WP_313323168.1">
    <property type="nucleotide sequence ID" value="NZ_CP134878.1"/>
</dbReference>
<name>A0AA96J1Y5_9FLAO</name>
<keyword evidence="5" id="KW-1185">Reference proteome</keyword>
<dbReference type="Proteomes" id="UP001304515">
    <property type="component" value="Chromosome"/>
</dbReference>
<dbReference type="Gene3D" id="2.20.200.10">
    <property type="entry name" value="Outer membrane efflux proteins (OEP)"/>
    <property type="match status" value="1"/>
</dbReference>
<evidence type="ECO:0000256" key="2">
    <source>
        <dbReference type="RuleBase" id="RU362097"/>
    </source>
</evidence>
<proteinExistence type="inferred from homology"/>
<dbReference type="Pfam" id="PF02321">
    <property type="entry name" value="OEP"/>
    <property type="match status" value="2"/>
</dbReference>
<keyword evidence="2" id="KW-1134">Transmembrane beta strand</keyword>
<dbReference type="EMBL" id="CP134890">
    <property type="protein sequence ID" value="WNM22947.1"/>
    <property type="molecule type" value="Genomic_DNA"/>
</dbReference>
<keyword evidence="2" id="KW-0564">Palmitate</keyword>
<accession>A0AA96J1Y5</accession>
<evidence type="ECO:0000256" key="1">
    <source>
        <dbReference type="ARBA" id="ARBA00007613"/>
    </source>
</evidence>
<dbReference type="KEGG" id="fcj:RN605_06195"/>
<dbReference type="PANTHER" id="PTHR30203:SF33">
    <property type="entry name" value="BLR4455 PROTEIN"/>
    <property type="match status" value="1"/>
</dbReference>
<comment type="subcellular location">
    <subcellularLocation>
        <location evidence="2">Cell membrane</location>
        <topology evidence="2">Lipid-anchor</topology>
    </subcellularLocation>
</comment>
<feature type="chain" id="PRO_5044522312" evidence="2">
    <location>
        <begin position="26"/>
        <end position="464"/>
    </location>
</feature>
<dbReference type="NCBIfam" id="TIGR01845">
    <property type="entry name" value="outer_NodT"/>
    <property type="match status" value="1"/>
</dbReference>
<dbReference type="AlphaFoldDB" id="A0AA96J1Y5"/>
<protein>
    <submittedName>
        <fullName evidence="3">TolC family protein</fullName>
    </submittedName>
</protein>
<keyword evidence="2" id="KW-0449">Lipoprotein</keyword>
<sequence length="464" mass="51464">MKKKNIIKGSVLLLTALLLQSCFVAKEYKTPEVKTDNLYRTEQVADSTSLAMLSWNKLFTDEKLQGYIQEAIQNNLDMKIALQNMAAAEATLKQSKAGYLPSINATATATHQELAKNSQFGSIFNGSIEQFEFSTKLSWEADIWGKIRSTKRASAAKYLESAVAKQAIQTELVANVASLYYQLLALDEQIKVAKSTLENRNSSVEVIKALKKSGSVNEVAVKQTEAQKYAVEIIIEDLNYNIKVLESSFNQLLGKPASAVERGVFANQTIDAEIKAGLPSLLLSKRPDVVAAELNFRNAFELTNVARSYFYPSLTLSATGGFQSLELKEWFSTNSIFATLIGGITQPIFNQRQNKTRLEVAKANQQKAYLQFEKSLLVAGKEVSDALANYENETKKLSIRKNQVEALKNAANYSDELLQYGMVTYLEVLTAKDNALNTEINYIDNKYKQLNAVITLYKALGGGN</sequence>
<reference evidence="3 5" key="1">
    <citation type="submission" date="2023-09" db="EMBL/GenBank/DDBJ databases">
        <title>Flavobacterium sp. a novel bacteria isolate from Pepper rhizosphere.</title>
        <authorList>
            <person name="Peng Y."/>
            <person name="Lee J."/>
        </authorList>
    </citation>
    <scope>NUCLEOTIDE SEQUENCE</scope>
    <source>
        <strain evidence="3">PMR2A8</strain>
        <strain evidence="4 5">PMTSA4</strain>
    </source>
</reference>
<keyword evidence="2" id="KW-0472">Membrane</keyword>
<feature type="signal peptide" evidence="2">
    <location>
        <begin position="1"/>
        <end position="25"/>
    </location>
</feature>
<keyword evidence="2" id="KW-0732">Signal</keyword>
<dbReference type="Gene3D" id="1.20.1600.10">
    <property type="entry name" value="Outer membrane efflux proteins (OEP)"/>
    <property type="match status" value="1"/>
</dbReference>
<evidence type="ECO:0000313" key="5">
    <source>
        <dbReference type="Proteomes" id="UP001304515"/>
    </source>
</evidence>
<dbReference type="GO" id="GO:0015562">
    <property type="term" value="F:efflux transmembrane transporter activity"/>
    <property type="evidence" value="ECO:0007669"/>
    <property type="project" value="InterPro"/>
</dbReference>
<dbReference type="InterPro" id="IPR010131">
    <property type="entry name" value="MdtP/NodT-like"/>
</dbReference>
<dbReference type="GO" id="GO:0005886">
    <property type="term" value="C:plasma membrane"/>
    <property type="evidence" value="ECO:0007669"/>
    <property type="project" value="UniProtKB-SubCell"/>
</dbReference>
<evidence type="ECO:0000313" key="3">
    <source>
        <dbReference type="EMBL" id="WNM18897.1"/>
    </source>
</evidence>
<dbReference type="PANTHER" id="PTHR30203">
    <property type="entry name" value="OUTER MEMBRANE CATION EFFLUX PROTEIN"/>
    <property type="match status" value="1"/>
</dbReference>
<organism evidence="3">
    <name type="scientific">Flavobacterium capsici</name>
    <dbReference type="NCBI Taxonomy" id="3075618"/>
    <lineage>
        <taxon>Bacteria</taxon>
        <taxon>Pseudomonadati</taxon>
        <taxon>Bacteroidota</taxon>
        <taxon>Flavobacteriia</taxon>
        <taxon>Flavobacteriales</taxon>
        <taxon>Flavobacteriaceae</taxon>
        <taxon>Flavobacterium</taxon>
    </lineage>
</organism>
<comment type="similarity">
    <text evidence="1 2">Belongs to the outer membrane factor (OMF) (TC 1.B.17) family.</text>
</comment>
<accession>A0AA96J5H3</accession>